<reference evidence="1 2" key="1">
    <citation type="journal article" date="2020" name="Cell">
        <title>Large-Scale Comparative Analyses of Tick Genomes Elucidate Their Genetic Diversity and Vector Capacities.</title>
        <authorList>
            <consortium name="Tick Genome and Microbiome Consortium (TIGMIC)"/>
            <person name="Jia N."/>
            <person name="Wang J."/>
            <person name="Shi W."/>
            <person name="Du L."/>
            <person name="Sun Y."/>
            <person name="Zhan W."/>
            <person name="Jiang J.F."/>
            <person name="Wang Q."/>
            <person name="Zhang B."/>
            <person name="Ji P."/>
            <person name="Bell-Sakyi L."/>
            <person name="Cui X.M."/>
            <person name="Yuan T.T."/>
            <person name="Jiang B.G."/>
            <person name="Yang W.F."/>
            <person name="Lam T.T."/>
            <person name="Chang Q.C."/>
            <person name="Ding S.J."/>
            <person name="Wang X.J."/>
            <person name="Zhu J.G."/>
            <person name="Ruan X.D."/>
            <person name="Zhao L."/>
            <person name="Wei J.T."/>
            <person name="Ye R.Z."/>
            <person name="Que T.C."/>
            <person name="Du C.H."/>
            <person name="Zhou Y.H."/>
            <person name="Cheng J.X."/>
            <person name="Dai P.F."/>
            <person name="Guo W.B."/>
            <person name="Han X.H."/>
            <person name="Huang E.J."/>
            <person name="Li L.F."/>
            <person name="Wei W."/>
            <person name="Gao Y.C."/>
            <person name="Liu J.Z."/>
            <person name="Shao H.Z."/>
            <person name="Wang X."/>
            <person name="Wang C.C."/>
            <person name="Yang T.C."/>
            <person name="Huo Q.B."/>
            <person name="Li W."/>
            <person name="Chen H.Y."/>
            <person name="Chen S.E."/>
            <person name="Zhou L.G."/>
            <person name="Ni X.B."/>
            <person name="Tian J.H."/>
            <person name="Sheng Y."/>
            <person name="Liu T."/>
            <person name="Pan Y.S."/>
            <person name="Xia L.Y."/>
            <person name="Li J."/>
            <person name="Zhao F."/>
            <person name="Cao W.C."/>
        </authorList>
    </citation>
    <scope>NUCLEOTIDE SEQUENCE [LARGE SCALE GENOMIC DNA]</scope>
    <source>
        <strain evidence="1">Iper-2018</strain>
    </source>
</reference>
<sequence>MFTVNAMTHNYVVAQELSKQTEFMKVPFQRQFVSELTMELLSTNETSDFDACEEGHTTTMQIFVPVLLLAIAAVAHGIDSYRWKKPVGVALEKLGKWLQRRGRFYTAEDGDGDDAEDLSPKDLKEIGAVLENLAVALEEGKTLDATLDGDEASEYGIGKWAKRIRGWAKQIPPALGG</sequence>
<accession>A0AC60PLF1</accession>
<evidence type="ECO:0000313" key="1">
    <source>
        <dbReference type="EMBL" id="KAG0421387.1"/>
    </source>
</evidence>
<name>A0AC60PLF1_IXOPE</name>
<dbReference type="EMBL" id="JABSTQ010010373">
    <property type="protein sequence ID" value="KAG0421387.1"/>
    <property type="molecule type" value="Genomic_DNA"/>
</dbReference>
<dbReference type="Proteomes" id="UP000805193">
    <property type="component" value="Unassembled WGS sequence"/>
</dbReference>
<evidence type="ECO:0000313" key="2">
    <source>
        <dbReference type="Proteomes" id="UP000805193"/>
    </source>
</evidence>
<keyword evidence="2" id="KW-1185">Reference proteome</keyword>
<proteinExistence type="predicted"/>
<organism evidence="1 2">
    <name type="scientific">Ixodes persulcatus</name>
    <name type="common">Taiga tick</name>
    <dbReference type="NCBI Taxonomy" id="34615"/>
    <lineage>
        <taxon>Eukaryota</taxon>
        <taxon>Metazoa</taxon>
        <taxon>Ecdysozoa</taxon>
        <taxon>Arthropoda</taxon>
        <taxon>Chelicerata</taxon>
        <taxon>Arachnida</taxon>
        <taxon>Acari</taxon>
        <taxon>Parasitiformes</taxon>
        <taxon>Ixodida</taxon>
        <taxon>Ixodoidea</taxon>
        <taxon>Ixodidae</taxon>
        <taxon>Ixodinae</taxon>
        <taxon>Ixodes</taxon>
    </lineage>
</organism>
<gene>
    <name evidence="1" type="ORF">HPB47_002705</name>
</gene>
<comment type="caution">
    <text evidence="1">The sequence shown here is derived from an EMBL/GenBank/DDBJ whole genome shotgun (WGS) entry which is preliminary data.</text>
</comment>
<protein>
    <submittedName>
        <fullName evidence="1">Uncharacterized protein</fullName>
    </submittedName>
</protein>